<evidence type="ECO:0000313" key="4">
    <source>
        <dbReference type="Proteomes" id="UP000215043"/>
    </source>
</evidence>
<dbReference type="AlphaFoldDB" id="A0A099D2T8"/>
<evidence type="ECO:0008006" key="5">
    <source>
        <dbReference type="Google" id="ProtNLM"/>
    </source>
</evidence>
<reference evidence="1 4" key="2">
    <citation type="submission" date="2017-08" db="EMBL/GenBank/DDBJ databases">
        <title>The complete genome sequence of moderately halophilic actinomycete Actinopolyspora erythraea YIM 90600, the producer of novel erythromycin, novel actinopolysporins A-C and tubercidin.</title>
        <authorList>
            <person name="Yin M."/>
            <person name="Tang S."/>
        </authorList>
    </citation>
    <scope>NUCLEOTIDE SEQUENCE [LARGE SCALE GENOMIC DNA]</scope>
    <source>
        <strain evidence="1 4">YIM 90600</strain>
    </source>
</reference>
<sequence length="88" mass="10293">MMRGNSVEISEETERIAVYWFTPEGDRYQHATLREPPAEGGPVLTLGRHAYAEAPPVEDRRMNHIRPFCEDCFNEYLRLDRGQPSWKD</sequence>
<gene>
    <name evidence="1" type="ORF">CDG81_18070</name>
    <name evidence="2" type="ORF">IL38_21980</name>
</gene>
<dbReference type="eggNOG" id="ENOG50321A7">
    <property type="taxonomic scope" value="Bacteria"/>
</dbReference>
<organism evidence="1 4">
    <name type="scientific">Actinopolyspora erythraea</name>
    <dbReference type="NCBI Taxonomy" id="414996"/>
    <lineage>
        <taxon>Bacteria</taxon>
        <taxon>Bacillati</taxon>
        <taxon>Actinomycetota</taxon>
        <taxon>Actinomycetes</taxon>
        <taxon>Actinopolysporales</taxon>
        <taxon>Actinopolysporaceae</taxon>
        <taxon>Actinopolyspora</taxon>
    </lineage>
</organism>
<protein>
    <recommendedName>
        <fullName evidence="5">DUF3039 domain-containing protein</fullName>
    </recommendedName>
</protein>
<dbReference type="KEGG" id="aey:CDG81_18070"/>
<evidence type="ECO:0000313" key="3">
    <source>
        <dbReference type="Proteomes" id="UP000029737"/>
    </source>
</evidence>
<dbReference type="OrthoDB" id="5191799at2"/>
<reference evidence="2 3" key="1">
    <citation type="journal article" date="2014" name="PLoS ONE">
        <title>Identification and Characterization of a New Erythromycin Biosynthetic Gene Cluster in Actinopolyspora erythraea YIM90600, a Novel Erythronolide-Producing Halophilic Actinomycete Isolated from Salt Field.</title>
        <authorList>
            <person name="Chen D."/>
            <person name="Feng J."/>
            <person name="Huang L."/>
            <person name="Zhang Q."/>
            <person name="Wu J."/>
            <person name="Zhu X."/>
            <person name="Duan Y."/>
            <person name="Xu Z."/>
        </authorList>
    </citation>
    <scope>NUCLEOTIDE SEQUENCE [LARGE SCALE GENOMIC DNA]</scope>
    <source>
        <strain evidence="2 3">YIM90600</strain>
    </source>
</reference>
<dbReference type="Proteomes" id="UP000029737">
    <property type="component" value="Unassembled WGS sequence"/>
</dbReference>
<dbReference type="EMBL" id="CP022752">
    <property type="protein sequence ID" value="ASU79852.1"/>
    <property type="molecule type" value="Genomic_DNA"/>
</dbReference>
<evidence type="ECO:0000313" key="1">
    <source>
        <dbReference type="EMBL" id="ASU79852.1"/>
    </source>
</evidence>
<dbReference type="EMBL" id="JPMV01000041">
    <property type="protein sequence ID" value="KGI79630.1"/>
    <property type="molecule type" value="Genomic_DNA"/>
</dbReference>
<dbReference type="Proteomes" id="UP000215043">
    <property type="component" value="Chromosome"/>
</dbReference>
<accession>A0A099D2T8</accession>
<proteinExistence type="predicted"/>
<keyword evidence="3" id="KW-1185">Reference proteome</keyword>
<evidence type="ECO:0000313" key="2">
    <source>
        <dbReference type="EMBL" id="KGI79630.1"/>
    </source>
</evidence>
<name>A0A099D2T8_9ACTN</name>
<dbReference type="HOGENOM" id="CLU_2462140_0_0_11"/>